<proteinExistence type="predicted"/>
<comment type="caution">
    <text evidence="1">The sequence shown here is derived from an EMBL/GenBank/DDBJ whole genome shotgun (WGS) entry which is preliminary data.</text>
</comment>
<name>A0A3R5ZM61_9FIRM</name>
<evidence type="ECO:0000313" key="2">
    <source>
        <dbReference type="Proteomes" id="UP000283295"/>
    </source>
</evidence>
<protein>
    <submittedName>
        <fullName evidence="1">Uncharacterized protein</fullName>
    </submittedName>
</protein>
<sequence>MSITLECRKTKSEMEIGYSNFFFLRAKVAELFDKNVWQQYIKIMEIPYGDDRKQALEKWDAGMDRILQASEMPSGVKDFLLQSDCAGEISKSTCIELYDQISSYDNNIVYGFRFVNDKFGNLIRQECGFQDFVELIKECINADSDLFWS</sequence>
<gene>
    <name evidence="1" type="ORF">DWX94_13810</name>
</gene>
<organism evidence="1 2">
    <name type="scientific">Coprococcus eutactus</name>
    <dbReference type="NCBI Taxonomy" id="33043"/>
    <lineage>
        <taxon>Bacteria</taxon>
        <taxon>Bacillati</taxon>
        <taxon>Bacillota</taxon>
        <taxon>Clostridia</taxon>
        <taxon>Lachnospirales</taxon>
        <taxon>Lachnospiraceae</taxon>
        <taxon>Coprococcus</taxon>
    </lineage>
</organism>
<dbReference type="AlphaFoldDB" id="A0A3R5ZM61"/>
<reference evidence="1 2" key="1">
    <citation type="submission" date="2018-08" db="EMBL/GenBank/DDBJ databases">
        <title>A genome reference for cultivated species of the human gut microbiota.</title>
        <authorList>
            <person name="Zou Y."/>
            <person name="Xue W."/>
            <person name="Luo G."/>
        </authorList>
    </citation>
    <scope>NUCLEOTIDE SEQUENCE [LARGE SCALE GENOMIC DNA]</scope>
    <source>
        <strain evidence="1 2">AF22-21</strain>
    </source>
</reference>
<dbReference type="EMBL" id="QRVK01000065">
    <property type="protein sequence ID" value="RGS35386.1"/>
    <property type="molecule type" value="Genomic_DNA"/>
</dbReference>
<accession>A0A3R5ZM61</accession>
<evidence type="ECO:0000313" key="1">
    <source>
        <dbReference type="EMBL" id="RGS35386.1"/>
    </source>
</evidence>
<dbReference type="Proteomes" id="UP000283295">
    <property type="component" value="Unassembled WGS sequence"/>
</dbReference>